<dbReference type="Gene3D" id="3.40.50.300">
    <property type="entry name" value="P-loop containing nucleotide triphosphate hydrolases"/>
    <property type="match status" value="1"/>
</dbReference>
<dbReference type="InterPro" id="IPR041664">
    <property type="entry name" value="AAA_16"/>
</dbReference>
<evidence type="ECO:0000313" key="15">
    <source>
        <dbReference type="EMBL" id="GAA5804893.1"/>
    </source>
</evidence>
<dbReference type="PROSITE" id="PS50011">
    <property type="entry name" value="PROTEIN_KINASE_DOM"/>
    <property type="match status" value="1"/>
</dbReference>
<evidence type="ECO:0000256" key="1">
    <source>
        <dbReference type="ARBA" id="ARBA00004370"/>
    </source>
</evidence>
<proteinExistence type="predicted"/>
<evidence type="ECO:0000259" key="14">
    <source>
        <dbReference type="PROSITE" id="PS51847"/>
    </source>
</evidence>
<keyword evidence="4" id="KW-0808">Transferase</keyword>
<dbReference type="InterPro" id="IPR001789">
    <property type="entry name" value="Sig_transdc_resp-reg_receiver"/>
</dbReference>
<dbReference type="InterPro" id="IPR029016">
    <property type="entry name" value="GAF-like_dom_sf"/>
</dbReference>
<dbReference type="SMART" id="SM00220">
    <property type="entry name" value="S_TKc"/>
    <property type="match status" value="1"/>
</dbReference>
<dbReference type="Pfam" id="PF13185">
    <property type="entry name" value="GAF_2"/>
    <property type="match status" value="1"/>
</dbReference>
<evidence type="ECO:0000256" key="3">
    <source>
        <dbReference type="ARBA" id="ARBA00022553"/>
    </source>
</evidence>
<dbReference type="SUPFAM" id="SSF52172">
    <property type="entry name" value="CheY-like"/>
    <property type="match status" value="1"/>
</dbReference>
<dbReference type="SUPFAM" id="SSF52540">
    <property type="entry name" value="P-loop containing nucleoside triphosphate hydrolases"/>
    <property type="match status" value="1"/>
</dbReference>
<feature type="compositionally biased region" description="Polar residues" evidence="10">
    <location>
        <begin position="806"/>
        <end position="816"/>
    </location>
</feature>
<feature type="modified residue" description="4-aspartylphosphate" evidence="9">
    <location>
        <position position="2253"/>
    </location>
</feature>
<dbReference type="SUPFAM" id="SSF55781">
    <property type="entry name" value="GAF domain-like"/>
    <property type="match status" value="1"/>
</dbReference>
<dbReference type="CDD" id="cd21675">
    <property type="entry name" value="SMP_TEX2"/>
    <property type="match status" value="1"/>
</dbReference>
<dbReference type="Gene3D" id="2.30.29.30">
    <property type="entry name" value="Pleckstrin-homology domain (PH domain)/Phosphotyrosine-binding domain (PTB)"/>
    <property type="match status" value="1"/>
</dbReference>
<dbReference type="Gene3D" id="3.30.565.10">
    <property type="entry name" value="Histidine kinase-like ATPase, C-terminal domain"/>
    <property type="match status" value="1"/>
</dbReference>
<dbReference type="SMART" id="SM00388">
    <property type="entry name" value="HisKA"/>
    <property type="match status" value="1"/>
</dbReference>
<dbReference type="InterPro" id="IPR003594">
    <property type="entry name" value="HATPase_dom"/>
</dbReference>
<dbReference type="PROSITE" id="PS51847">
    <property type="entry name" value="SMP"/>
    <property type="match status" value="1"/>
</dbReference>
<dbReference type="PROSITE" id="PS50110">
    <property type="entry name" value="RESPONSE_REGULATORY"/>
    <property type="match status" value="1"/>
</dbReference>
<dbReference type="InterPro" id="IPR000719">
    <property type="entry name" value="Prot_kinase_dom"/>
</dbReference>
<dbReference type="Pfam" id="PF00072">
    <property type="entry name" value="Response_reg"/>
    <property type="match status" value="1"/>
</dbReference>
<keyword evidence="5" id="KW-0418">Kinase</keyword>
<dbReference type="Gene3D" id="1.10.510.10">
    <property type="entry name" value="Transferase(Phosphotransferase) domain 1"/>
    <property type="match status" value="1"/>
</dbReference>
<gene>
    <name evidence="15" type="ORF">HPULCUR_010402</name>
</gene>
<dbReference type="InterPro" id="IPR001849">
    <property type="entry name" value="PH_domain"/>
</dbReference>
<dbReference type="InterPro" id="IPR011993">
    <property type="entry name" value="PH-like_dom_sf"/>
</dbReference>
<dbReference type="Pfam" id="PF02518">
    <property type="entry name" value="HATPase_c"/>
    <property type="match status" value="1"/>
</dbReference>
<keyword evidence="16" id="KW-1185">Reference proteome</keyword>
<keyword evidence="2" id="KW-0813">Transport</keyword>
<organism evidence="15 16">
    <name type="scientific">Helicostylum pulchrum</name>
    <dbReference type="NCBI Taxonomy" id="562976"/>
    <lineage>
        <taxon>Eukaryota</taxon>
        <taxon>Fungi</taxon>
        <taxon>Fungi incertae sedis</taxon>
        <taxon>Mucoromycota</taxon>
        <taxon>Mucoromycotina</taxon>
        <taxon>Mucoromycetes</taxon>
        <taxon>Mucorales</taxon>
        <taxon>Mucorineae</taxon>
        <taxon>Mucoraceae</taxon>
        <taxon>Helicostylum</taxon>
    </lineage>
</organism>
<feature type="region of interest" description="Disordered" evidence="10">
    <location>
        <begin position="798"/>
        <end position="821"/>
    </location>
</feature>
<evidence type="ECO:0000259" key="12">
    <source>
        <dbReference type="PROSITE" id="PS50109"/>
    </source>
</evidence>
<dbReference type="SMART" id="SM00448">
    <property type="entry name" value="REC"/>
    <property type="match status" value="1"/>
</dbReference>
<feature type="compositionally biased region" description="Polar residues" evidence="10">
    <location>
        <begin position="2838"/>
        <end position="2850"/>
    </location>
</feature>
<dbReference type="CDD" id="cd00082">
    <property type="entry name" value="HisKA"/>
    <property type="match status" value="1"/>
</dbReference>
<dbReference type="SMART" id="SM00233">
    <property type="entry name" value="PH"/>
    <property type="match status" value="1"/>
</dbReference>
<dbReference type="PROSITE" id="PS50109">
    <property type="entry name" value="HIS_KIN"/>
    <property type="match status" value="1"/>
</dbReference>
<reference evidence="15 16" key="1">
    <citation type="submission" date="2024-04" db="EMBL/GenBank/DDBJ databases">
        <title>genome sequences of Mucor flavus KT1a and Helicostylum pulchrum KT1b strains isolation_sourced from the surface of a dry-aged beef.</title>
        <authorList>
            <person name="Toyotome T."/>
            <person name="Hosono M."/>
            <person name="Torimaru M."/>
            <person name="Fukuda K."/>
            <person name="Mikami N."/>
        </authorList>
    </citation>
    <scope>NUCLEOTIDE SEQUENCE [LARGE SCALE GENOMIC DNA]</scope>
    <source>
        <strain evidence="15 16">KT1b</strain>
    </source>
</reference>
<feature type="domain" description="SMP-LTD" evidence="14">
    <location>
        <begin position="2522"/>
        <end position="2715"/>
    </location>
</feature>
<evidence type="ECO:0000256" key="7">
    <source>
        <dbReference type="ARBA" id="ARBA00023121"/>
    </source>
</evidence>
<sequence length="2960" mass="331124">MSNSGSTGSFTDSTGFSVLGDTLQIPNYHFKAAPVPSLAHGENVDIVSGYRISNKKPVVAKVSPNSLRLEREYYIMKRLFQLGDGSSFIVRPLEYIHLPSGLSVVIYTDEGQNYLDPKRPFEDLTKYSTFSDRGSSISGSEYDDNKTIKRQMQYHNRQVENNQMSNNNITDYYYQSATSGLPTVGPKFDLSTFLRFAIKCTDCLEFIHRNNVVHGEVRLSAFQWSGDDSARVKMWNFGSGTKTLETYLTSEGWRKTANNKESMDLLQNLLVYMSPEQTGRTTYVPDHRSDIYSLGIVFFVLLTGRNPFDGGPLEILNGILSRKVPLVHETQLEVPEVVARIIEKMTNKSPDDRYSSAYGIRADLKECLKRLNFASESTHEAIPLFPLAERDVASVFTLPKTIYGRQGIIVEMTYIIQRVAGVYKSIRSRRDKSYSAGSTLQTITSESFHTGNASVSDCLSDQCSATDSYNGGGSGGVVLSSGIGVKSNASPSYCSGFDGSDISSSGNGRIAGHKQGVEIVSICGPGGVGKSTVFGAVQNVARQHGYVATSKFDSRHKVPYSCILKSLSQILQQILSESEEEIHSFYNHLKSHLGTQFCKIELLADLVPELKPLLDPVDSEDSEEPLNVVHLDNIETRIRFHNLFVEVFRALTQWRMVTLFLDDLHLADDPSLELIESMIGSRLKILIFIAYRDQEVTETLDKLLANDYATIRSIKIDALDFDSLVDYIKNEWDYNLADIQQAIMTNDGANRDAELDISFLVNRLKELPLDGQRLLKWASFVGDTFSWNTVKHLMVHSDPESEFSDTDTVTSESQSNKGEDKNMVIESLHPLIKFSHNTGPTGGMVSNSQHGGSSSSNANDVGGGVGSSSANTSRKTTTRDPINGLQAALQEGYILPLESDEFKWSHDRYSQAAMELANPKSREKIHLKIAKYLLTDTAADSFLVSDHLMKCLALVQELEDKSGYRDILIEAGNKARASGAHKMAFGYYKAAISLLDADCWKQEYTMTTNLYSNSVALSWVVGEYDTTEKYLDTIFNNATDPMDRVTAYRIQNKYFFARQMHDEGAESLRKCLFELDIEDFRYNLTRQELDSEYETVIKTINRIGFEALTKIEPCDDPKLKAIMSILEEMCTAAYWLGNQTEMFYLASKIVHLSLTKGMTSVSGIALVFMGLASVEIYHKYSYGEELGAAGVAITDRHGGYNEKGRAGFLYGNFLHMWKHHYKESLPLYRTTLRFSLSAGDRIYASFSHLHVATTLYYMGENLADTLVEAETCYDDIHTWSSSVDSNILIMAVIRTIKALQGHTYNSSSFEIFDGDDGFNDVHFISESCKQSSNLDVPLNWYDSFRLVPLVLYGHYEHAISVGYMCIRGIHNHPCHRHTRMMLTYHSLAIIEKLRCEQLGEEEVSMYMERVNANQARMEEWVTHSRINFNMWYTLVEAEKSSLTNDMATTIQLYEKAMDQCREGGWFLDLCVSHEYAGGFYARAGLKNAAYGLIKKAMNLYIHHGSYGKANHLGVKYSSLLSEYDDNRIESHDTGVQTDPFPFLGPQGTWSTSSMGQINTINEPFVSETIPPVTTEQTLLTLDILDMASILKSSQVISSEVKFDSLLKSMMAIILENSGADCGAIIVKEEKYGMCAYGSQQDGSMTFDPPRPVADDDGLVSSRIIHHTINTGESIFIHNVDQDARFAVGPWYERVGSKSVICMPIIHKSALAGCLFIEGSSGIFTQRHITVLSLLCQQMGISITNAVLFKSVQRVTMANMRMIEMQKQALEDARKSKEAAVRATRLREIFLANMSHEIRTPFSGFYGMISLLAETALDNEQRDLVKTAKESCEILLQIIDDLLNFSKLQAGKVTLDVSPVVIEDIIADVVEMLIAMAIQKGINIAYIVSEDVPPVVMADGNRLRQVLINLLGNAIKFTHDGEIRIQCSVDPTMTHTKDDQISLLFEVIDTGIGISQEQRKVLFEPFSQVDGSTTRKYGGTGLGLSICLQLVELMSGTINVSSVPGKGSDFYFSVRVSKLRSQQMKSLQTEGYHDDRKSLLKCISNIHILSISKYTATIDMIRHILPGVAVDGVAEIGEFNQLVVQKKYDVIIVGLFMNQDSTASATWLEDATKLNPDGLVIIMNYPASGIINGQQGVVEQVPNYKMHCKSIRMAVPFRRIKLLRTIGEMLNKIKPVPKIDNARSRTVQLITDEERELFSTMHILIAEDNPVAQKLLLKQLTRLGFQVECANNGLEAVNAWSNHPLGFFVMAFFDHHMPKCDGVAATKRIREIEKEENRDTRFPIVALTADVQESAKKICLGAGMDGYLTKPLNQKILAESLRKYCRKSKQIEALAITDMESLDIDNDDCTQRLDPSGIEGTTPNQLYKVGWLKVSRDEEQALPDASIGDMVKSYISGKASKRESANVYFAVLKYSTLYLYDSEKQLDSKGVIMLNHHTVRTHPADLQDFELFSKPHLIKLVNKEEGASYYINCNRCIDKEDWFFAFIKATKLSQPNQQQQQDKTHFDQSAMNHLITMVHSDQHHFQTQWLNAILGRIFFGVYRTKDIKEALYKKIVSKLDKINAKRPPFLGEITVRSVDPGHALPRFTQPKLLGLSPTGELSAEAHLQYDGGFRVEIETVLKWKYSDLLRPLTIDLVLGITLKEIEGKFLMKIKEPPTNRFWYGFYECPKMEWKVEPVVWEKRVGYSVVVKAIETKIQEFIMETMVLPNFDDITFFPTNGVGGIFEESECDYQSSDVKSNVSVETPTPVPVVVETKQSKKAHKKRHEHDEALLTTAKSLPELFSAVPERLQQQQQQSKLRTPYDADSVHNASAPTLSSSTIPIHIPSSAEVSTTIGQIAISNPNNNHDTIGSLSSSPDSLSSSPSSCTMDDSLPTLTHVTTDDTVVSPSACDSTIQITYKQDYTSDTSIHQSRLRKSSSLALLRPKTGASTAINVSPAMAHKEVQQEKKDIDSVSVSVISL</sequence>
<comment type="caution">
    <text evidence="15">The sequence shown here is derived from an EMBL/GenBank/DDBJ whole genome shotgun (WGS) entry which is preliminary data.</text>
</comment>
<dbReference type="InterPro" id="IPR011009">
    <property type="entry name" value="Kinase-like_dom_sf"/>
</dbReference>
<evidence type="ECO:0000256" key="6">
    <source>
        <dbReference type="ARBA" id="ARBA00023055"/>
    </source>
</evidence>
<feature type="domain" description="Response regulatory" evidence="13">
    <location>
        <begin position="2201"/>
        <end position="2324"/>
    </location>
</feature>
<dbReference type="Gene3D" id="3.30.450.40">
    <property type="match status" value="1"/>
</dbReference>
<evidence type="ECO:0000256" key="4">
    <source>
        <dbReference type="ARBA" id="ARBA00022679"/>
    </source>
</evidence>
<dbReference type="InterPro" id="IPR027417">
    <property type="entry name" value="P-loop_NTPase"/>
</dbReference>
<dbReference type="PANTHER" id="PTHR45339:SF5">
    <property type="entry name" value="HISTIDINE KINASE"/>
    <property type="match status" value="1"/>
</dbReference>
<dbReference type="InterPro" id="IPR036890">
    <property type="entry name" value="HATPase_C_sf"/>
</dbReference>
<dbReference type="InterPro" id="IPR031468">
    <property type="entry name" value="SMP_LBD"/>
</dbReference>
<keyword evidence="7" id="KW-0446">Lipid-binding</keyword>
<keyword evidence="6" id="KW-0445">Lipid transport</keyword>
<evidence type="ECO:0000259" key="13">
    <source>
        <dbReference type="PROSITE" id="PS50110"/>
    </source>
</evidence>
<feature type="compositionally biased region" description="Low complexity" evidence="10">
    <location>
        <begin position="2851"/>
        <end position="2865"/>
    </location>
</feature>
<dbReference type="InterPro" id="IPR005467">
    <property type="entry name" value="His_kinase_dom"/>
</dbReference>
<feature type="compositionally biased region" description="Low complexity" evidence="10">
    <location>
        <begin position="846"/>
        <end position="857"/>
    </location>
</feature>
<dbReference type="SMART" id="SM00065">
    <property type="entry name" value="GAF"/>
    <property type="match status" value="1"/>
</dbReference>
<evidence type="ECO:0000256" key="8">
    <source>
        <dbReference type="ARBA" id="ARBA00023136"/>
    </source>
</evidence>
<evidence type="ECO:0000256" key="5">
    <source>
        <dbReference type="ARBA" id="ARBA00022777"/>
    </source>
</evidence>
<feature type="domain" description="Histidine kinase" evidence="12">
    <location>
        <begin position="1792"/>
        <end position="2017"/>
    </location>
</feature>
<dbReference type="EMBL" id="BAABUJ010000039">
    <property type="protein sequence ID" value="GAA5804893.1"/>
    <property type="molecule type" value="Genomic_DNA"/>
</dbReference>
<dbReference type="Gene3D" id="3.40.50.2300">
    <property type="match status" value="1"/>
</dbReference>
<dbReference type="Pfam" id="PF00512">
    <property type="entry name" value="HisKA"/>
    <property type="match status" value="1"/>
</dbReference>
<dbReference type="PRINTS" id="PR00344">
    <property type="entry name" value="BCTRLSENSOR"/>
</dbReference>
<keyword evidence="3 9" id="KW-0597">Phosphoprotein</keyword>
<keyword evidence="8" id="KW-0472">Membrane</keyword>
<feature type="region of interest" description="Disordered" evidence="10">
    <location>
        <begin position="2838"/>
        <end position="2867"/>
    </location>
</feature>
<name>A0ABP9YE65_9FUNG</name>
<evidence type="ECO:0000256" key="2">
    <source>
        <dbReference type="ARBA" id="ARBA00022448"/>
    </source>
</evidence>
<dbReference type="SMART" id="SM00387">
    <property type="entry name" value="HATPase_c"/>
    <property type="match status" value="1"/>
</dbReference>
<dbReference type="SUPFAM" id="SSF47384">
    <property type="entry name" value="Homodimeric domain of signal transducing histidine kinase"/>
    <property type="match status" value="1"/>
</dbReference>
<evidence type="ECO:0008006" key="17">
    <source>
        <dbReference type="Google" id="ProtNLM"/>
    </source>
</evidence>
<dbReference type="CDD" id="cd17546">
    <property type="entry name" value="REC_hyHK_CKI1_RcsC-like"/>
    <property type="match status" value="1"/>
</dbReference>
<dbReference type="Gene3D" id="1.10.287.130">
    <property type="match status" value="1"/>
</dbReference>
<dbReference type="InterPro" id="IPR003018">
    <property type="entry name" value="GAF"/>
</dbReference>
<evidence type="ECO:0000256" key="9">
    <source>
        <dbReference type="PROSITE-ProRule" id="PRU00169"/>
    </source>
</evidence>
<evidence type="ECO:0000259" key="11">
    <source>
        <dbReference type="PROSITE" id="PS50011"/>
    </source>
</evidence>
<dbReference type="CDD" id="cd16922">
    <property type="entry name" value="HATPase_EvgS-ArcB-TorS-like"/>
    <property type="match status" value="1"/>
</dbReference>
<dbReference type="Pfam" id="PF00069">
    <property type="entry name" value="Pkinase"/>
    <property type="match status" value="1"/>
</dbReference>
<dbReference type="SUPFAM" id="SSF56112">
    <property type="entry name" value="Protein kinase-like (PK-like)"/>
    <property type="match status" value="1"/>
</dbReference>
<comment type="subcellular location">
    <subcellularLocation>
        <location evidence="1">Membrane</location>
    </subcellularLocation>
</comment>
<dbReference type="PANTHER" id="PTHR45339">
    <property type="entry name" value="HYBRID SIGNAL TRANSDUCTION HISTIDINE KINASE J"/>
    <property type="match status" value="1"/>
</dbReference>
<dbReference type="InterPro" id="IPR036097">
    <property type="entry name" value="HisK_dim/P_sf"/>
</dbReference>
<feature type="region of interest" description="Disordered" evidence="10">
    <location>
        <begin position="836"/>
        <end position="881"/>
    </location>
</feature>
<dbReference type="InterPro" id="IPR004358">
    <property type="entry name" value="Sig_transdc_His_kin-like_C"/>
</dbReference>
<dbReference type="InterPro" id="IPR003661">
    <property type="entry name" value="HisK_dim/P_dom"/>
</dbReference>
<feature type="domain" description="Protein kinase" evidence="11">
    <location>
        <begin position="1"/>
        <end position="382"/>
    </location>
</feature>
<evidence type="ECO:0000313" key="16">
    <source>
        <dbReference type="Proteomes" id="UP001476247"/>
    </source>
</evidence>
<dbReference type="Proteomes" id="UP001476247">
    <property type="component" value="Unassembled WGS sequence"/>
</dbReference>
<protein>
    <recommendedName>
        <fullName evidence="17">Histidine kinase</fullName>
    </recommendedName>
</protein>
<dbReference type="SUPFAM" id="SSF50729">
    <property type="entry name" value="PH domain-like"/>
    <property type="match status" value="1"/>
</dbReference>
<dbReference type="InterPro" id="IPR011006">
    <property type="entry name" value="CheY-like_superfamily"/>
</dbReference>
<evidence type="ECO:0000256" key="10">
    <source>
        <dbReference type="SAM" id="MobiDB-lite"/>
    </source>
</evidence>
<dbReference type="SUPFAM" id="SSF55874">
    <property type="entry name" value="ATPase domain of HSP90 chaperone/DNA topoisomerase II/histidine kinase"/>
    <property type="match status" value="1"/>
</dbReference>
<accession>A0ABP9YE65</accession>
<feature type="region of interest" description="Disordered" evidence="10">
    <location>
        <begin position="2787"/>
        <end position="2820"/>
    </location>
</feature>
<dbReference type="Pfam" id="PF13191">
    <property type="entry name" value="AAA_16"/>
    <property type="match status" value="1"/>
</dbReference>